<organism evidence="2 3">
    <name type="scientific">Halomonas beimenensis</name>
    <dbReference type="NCBI Taxonomy" id="475662"/>
    <lineage>
        <taxon>Bacteria</taxon>
        <taxon>Pseudomonadati</taxon>
        <taxon>Pseudomonadota</taxon>
        <taxon>Gammaproteobacteria</taxon>
        <taxon>Oceanospirillales</taxon>
        <taxon>Halomonadaceae</taxon>
        <taxon>Halomonas</taxon>
    </lineage>
</organism>
<feature type="transmembrane region" description="Helical" evidence="1">
    <location>
        <begin position="12"/>
        <end position="32"/>
    </location>
</feature>
<keyword evidence="1" id="KW-0812">Transmembrane</keyword>
<evidence type="ECO:0000256" key="1">
    <source>
        <dbReference type="SAM" id="Phobius"/>
    </source>
</evidence>
<reference evidence="2 3" key="1">
    <citation type="journal article" date="2017" name="Sci. Rep.">
        <title>Revealing the Saline Adaptation Strategies of the Halophilic Bacterium Halomonas beimenensis through High-throughput Omics and Transposon Mutagenesis Approaches.</title>
        <authorList>
            <person name="Chen Y.H."/>
            <person name="Lin S.S."/>
            <person name="Shyu Y.T."/>
        </authorList>
    </citation>
    <scope>NUCLEOTIDE SEQUENCE [LARGE SCALE GENOMIC DNA]</scope>
    <source>
        <strain evidence="2 3">NTU-111</strain>
    </source>
</reference>
<dbReference type="KEGG" id="hbe:BEI_2518"/>
<dbReference type="AlphaFoldDB" id="A0A291P9F1"/>
<evidence type="ECO:0000313" key="3">
    <source>
        <dbReference type="Proteomes" id="UP000219993"/>
    </source>
</evidence>
<dbReference type="OrthoDB" id="6166840at2"/>
<evidence type="ECO:0008006" key="4">
    <source>
        <dbReference type="Google" id="ProtNLM"/>
    </source>
</evidence>
<keyword evidence="3" id="KW-1185">Reference proteome</keyword>
<dbReference type="Proteomes" id="UP000219993">
    <property type="component" value="Chromosome"/>
</dbReference>
<feature type="transmembrane region" description="Helical" evidence="1">
    <location>
        <begin position="97"/>
        <end position="119"/>
    </location>
</feature>
<sequence>MDTLIAYALRFPLIVFSVLLGLLALYWLLVLLRLAPLELFEHDSLRNDNLASALVSLGFAGLPASLALTVLIVLAGLLTLGVEVAVLTWLPLGFFRIPLGVLVLWAAFALASPLAAGICHRLHRPLHRHPERHPRCLLGEVVRVTDQAEADGRVTAVLEEDEARDVCLLGKPGERPTPGERRVLVKYLPEAGAFRAVPEREFLDARTRLVRLHLLGRHHGPGSRNGGSASA</sequence>
<name>A0A291P9F1_9GAMM</name>
<accession>A0A291P9F1</accession>
<proteinExistence type="predicted"/>
<dbReference type="RefSeq" id="WP_097789816.1">
    <property type="nucleotide sequence ID" value="NZ_CP021435.1"/>
</dbReference>
<keyword evidence="1" id="KW-0472">Membrane</keyword>
<keyword evidence="1" id="KW-1133">Transmembrane helix</keyword>
<gene>
    <name evidence="2" type="ORF">BEI_2518</name>
</gene>
<dbReference type="EMBL" id="CP021435">
    <property type="protein sequence ID" value="ATJ83505.1"/>
    <property type="molecule type" value="Genomic_DNA"/>
</dbReference>
<protein>
    <recommendedName>
        <fullName evidence="4">DUF1449 family protein</fullName>
    </recommendedName>
</protein>
<feature type="transmembrane region" description="Helical" evidence="1">
    <location>
        <begin position="53"/>
        <end position="77"/>
    </location>
</feature>
<evidence type="ECO:0000313" key="2">
    <source>
        <dbReference type="EMBL" id="ATJ83505.1"/>
    </source>
</evidence>